<comment type="caution">
    <text evidence="1">The sequence shown here is derived from an EMBL/GenBank/DDBJ whole genome shotgun (WGS) entry which is preliminary data.</text>
</comment>
<keyword evidence="2" id="KW-1185">Reference proteome</keyword>
<gene>
    <name evidence="1" type="ORF">FJTKL_13560</name>
</gene>
<dbReference type="EMBL" id="JBAWTH010000078">
    <property type="protein sequence ID" value="KAL2279169.1"/>
    <property type="molecule type" value="Genomic_DNA"/>
</dbReference>
<dbReference type="Gene3D" id="1.25.40.180">
    <property type="match status" value="1"/>
</dbReference>
<reference evidence="1 2" key="1">
    <citation type="submission" date="2024-03" db="EMBL/GenBank/DDBJ databases">
        <title>A high-quality draft genome sequence of Diaporthe vaccinii, a causative agent of upright dieback and viscid rot disease in cranberry plants.</title>
        <authorList>
            <person name="Sarrasin M."/>
            <person name="Lang B.F."/>
            <person name="Burger G."/>
        </authorList>
    </citation>
    <scope>NUCLEOTIDE SEQUENCE [LARGE SCALE GENOMIC DNA]</scope>
    <source>
        <strain evidence="1 2">IS7</strain>
    </source>
</reference>
<evidence type="ECO:0000313" key="2">
    <source>
        <dbReference type="Proteomes" id="UP001600888"/>
    </source>
</evidence>
<sequence length="571" mass="64234">MAPAIEEGLVRVCMSRCAGLKSDLKSVPQLKNLRQQNKALHASLRKMNKALRPHDSESFDFDPAKHPGLSLLAAYLFNLRNTCGYYGINDKTTWRLKGEQRDSALNSINNPFERLAEKLSCFAHQLRVILADKDTDCNERAESLCEWSESMIEHWDFFKREFGAARGVAAAASAMSGSRHCSLAMTVPESSANLCNCKLESYQQLERAQVWDSIRDKLAADGVGDDAVVKIADDLKAFVRDLVRGQRPEVAPKEIQSSSDVVNTSEITASEELGEVRHFSKDLLDPETIASKVTSALDRITTNFHQVANEVLTVVFQEGEDTKIFRRVLDVIFFTACRDTTRAKGLAKLAKHIQDRVTPHIRELMMSKKWAKVKAEGGDSTNAPGPVTSWYLGKCKRAWETGKIGSHKLSAEDFAFGLPRFIGELVKSGIFEHFRVHAYIRDKWNPKMERDEFVAVYQLLKTTGRMCEGRKMRACFKNIESLIEKEDTPSCVKALAQELHNLRESGWKSKESEVIDQVEEEMRKETQAADVPATLSGKLAWPFVLLLIISVLINSRFRDGFAAYMTHGSKH</sequence>
<proteinExistence type="predicted"/>
<accession>A0ABR4E9Q1</accession>
<name>A0ABR4E9Q1_9PEZI</name>
<dbReference type="SUPFAM" id="SSF48371">
    <property type="entry name" value="ARM repeat"/>
    <property type="match status" value="1"/>
</dbReference>
<evidence type="ECO:0000313" key="1">
    <source>
        <dbReference type="EMBL" id="KAL2279169.1"/>
    </source>
</evidence>
<dbReference type="Proteomes" id="UP001600888">
    <property type="component" value="Unassembled WGS sequence"/>
</dbReference>
<organism evidence="1 2">
    <name type="scientific">Diaporthe vaccinii</name>
    <dbReference type="NCBI Taxonomy" id="105482"/>
    <lineage>
        <taxon>Eukaryota</taxon>
        <taxon>Fungi</taxon>
        <taxon>Dikarya</taxon>
        <taxon>Ascomycota</taxon>
        <taxon>Pezizomycotina</taxon>
        <taxon>Sordariomycetes</taxon>
        <taxon>Sordariomycetidae</taxon>
        <taxon>Diaporthales</taxon>
        <taxon>Diaporthaceae</taxon>
        <taxon>Diaporthe</taxon>
        <taxon>Diaporthe eres species complex</taxon>
    </lineage>
</organism>
<protein>
    <submittedName>
        <fullName evidence="1">Uncharacterized protein</fullName>
    </submittedName>
</protein>
<dbReference type="InterPro" id="IPR016024">
    <property type="entry name" value="ARM-type_fold"/>
</dbReference>